<reference evidence="1" key="2">
    <citation type="journal article" date="2015" name="Data Brief">
        <title>Shoot transcriptome of the giant reed, Arundo donax.</title>
        <authorList>
            <person name="Barrero R.A."/>
            <person name="Guerrero F.D."/>
            <person name="Moolhuijzen P."/>
            <person name="Goolsby J.A."/>
            <person name="Tidwell J."/>
            <person name="Bellgard S.E."/>
            <person name="Bellgard M.I."/>
        </authorList>
    </citation>
    <scope>NUCLEOTIDE SEQUENCE</scope>
    <source>
        <tissue evidence="1">Shoot tissue taken approximately 20 cm above the soil surface</tissue>
    </source>
</reference>
<reference evidence="1" key="1">
    <citation type="submission" date="2014-09" db="EMBL/GenBank/DDBJ databases">
        <authorList>
            <person name="Magalhaes I.L.F."/>
            <person name="Oliveira U."/>
            <person name="Santos F.R."/>
            <person name="Vidigal T.H.D.A."/>
            <person name="Brescovit A.D."/>
            <person name="Santos A.J."/>
        </authorList>
    </citation>
    <scope>NUCLEOTIDE SEQUENCE</scope>
    <source>
        <tissue evidence="1">Shoot tissue taken approximately 20 cm above the soil surface</tissue>
    </source>
</reference>
<organism evidence="1">
    <name type="scientific">Arundo donax</name>
    <name type="common">Giant reed</name>
    <name type="synonym">Donax arundinaceus</name>
    <dbReference type="NCBI Taxonomy" id="35708"/>
    <lineage>
        <taxon>Eukaryota</taxon>
        <taxon>Viridiplantae</taxon>
        <taxon>Streptophyta</taxon>
        <taxon>Embryophyta</taxon>
        <taxon>Tracheophyta</taxon>
        <taxon>Spermatophyta</taxon>
        <taxon>Magnoliopsida</taxon>
        <taxon>Liliopsida</taxon>
        <taxon>Poales</taxon>
        <taxon>Poaceae</taxon>
        <taxon>PACMAD clade</taxon>
        <taxon>Arundinoideae</taxon>
        <taxon>Arundineae</taxon>
        <taxon>Arundo</taxon>
    </lineage>
</organism>
<evidence type="ECO:0000313" key="1">
    <source>
        <dbReference type="EMBL" id="JAD30594.1"/>
    </source>
</evidence>
<name>A0A0A8YU61_ARUDO</name>
<protein>
    <submittedName>
        <fullName evidence="1">Uncharacterized protein</fullName>
    </submittedName>
</protein>
<sequence length="22" mass="2473">MITYVDFTKKDNASSVVQISLL</sequence>
<dbReference type="AlphaFoldDB" id="A0A0A8YU61"/>
<proteinExistence type="predicted"/>
<dbReference type="EMBL" id="GBRH01267301">
    <property type="protein sequence ID" value="JAD30594.1"/>
    <property type="molecule type" value="Transcribed_RNA"/>
</dbReference>
<accession>A0A0A8YU61</accession>